<comment type="caution">
    <text evidence="9">The sequence shown here is derived from an EMBL/GenBank/DDBJ whole genome shotgun (WGS) entry which is preliminary data.</text>
</comment>
<comment type="cofactor">
    <cofactor evidence="1">
        <name>NAD(+)</name>
        <dbReference type="ChEBI" id="CHEBI:57540"/>
    </cofactor>
</comment>
<evidence type="ECO:0000256" key="6">
    <source>
        <dbReference type="ARBA" id="ARBA00023295"/>
    </source>
</evidence>
<dbReference type="InterPro" id="IPR006311">
    <property type="entry name" value="TAT_signal"/>
</dbReference>
<organism evidence="9 10">
    <name type="scientific">Shewanella sairae</name>
    <dbReference type="NCBI Taxonomy" id="190310"/>
    <lineage>
        <taxon>Bacteria</taxon>
        <taxon>Pseudomonadati</taxon>
        <taxon>Pseudomonadota</taxon>
        <taxon>Gammaproteobacteria</taxon>
        <taxon>Alteromonadales</taxon>
        <taxon>Shewanellaceae</taxon>
        <taxon>Shewanella</taxon>
    </lineage>
</organism>
<keyword evidence="4" id="KW-0378">Hydrolase</keyword>
<reference evidence="9" key="1">
    <citation type="submission" date="2021-05" db="EMBL/GenBank/DDBJ databases">
        <title>Molecular characterization for Shewanella algae harboring chromosomal blaOXA-55-like strains isolated from clinical and environment sample.</title>
        <authorList>
            <person name="Ohama Y."/>
            <person name="Aoki K."/>
            <person name="Harada S."/>
            <person name="Moriya K."/>
            <person name="Ishii Y."/>
            <person name="Tateda K."/>
        </authorList>
    </citation>
    <scope>NUCLEOTIDE SEQUENCE</scope>
    <source>
        <strain evidence="9">JCM 11563</strain>
    </source>
</reference>
<evidence type="ECO:0000256" key="2">
    <source>
        <dbReference type="ARBA" id="ARBA00009329"/>
    </source>
</evidence>
<dbReference type="InterPro" id="IPR036291">
    <property type="entry name" value="NAD(P)-bd_dom_sf"/>
</dbReference>
<keyword evidence="5" id="KW-0520">NAD</keyword>
<dbReference type="InterPro" id="IPR050463">
    <property type="entry name" value="Gfo/Idh/MocA_oxidrdct_glycsds"/>
</dbReference>
<keyword evidence="3" id="KW-0732">Signal</keyword>
<evidence type="ECO:0000259" key="7">
    <source>
        <dbReference type="Pfam" id="PF01408"/>
    </source>
</evidence>
<protein>
    <submittedName>
        <fullName evidence="9">Alpha-N-acetylgalactosaminidase</fullName>
    </submittedName>
</protein>
<dbReference type="RefSeq" id="WP_220781731.1">
    <property type="nucleotide sequence ID" value="NZ_BPEY01000050.1"/>
</dbReference>
<evidence type="ECO:0000313" key="9">
    <source>
        <dbReference type="EMBL" id="GIU47688.1"/>
    </source>
</evidence>
<dbReference type="Proteomes" id="UP000887104">
    <property type="component" value="Unassembled WGS sequence"/>
</dbReference>
<comment type="similarity">
    <text evidence="2">Belongs to the Gfo/Idh/MocA family. Glycosyl hydrolase 109 subfamily.</text>
</comment>
<sequence length="456" mass="51168">MKYNRRHFLKTAGVTAAGIITSQIPLSTAHGVSPKPTGGRTVMGLIAPQMDTVRVGFIGVGQRGSGHVKHFCHLEGVEIKAICDTDESVLDKSIEFVTAQGLAKPARYTGSPKAYKGLLNRDDIDIVIISTPWEWHAPMAIDTMESGKHAFVEVPLALTVEECWQIVDTAERTQKNCMMMENVNYGRDELMVLNMVRQGVFGELLHGEAAYIHELRWQMKEIDSKTGSWRTGWHAKRNGNLYPTHGLGPVSQYMNINRGDRFDYLTSMSSPALGRALYAEREFPADHQRNQLNYINGDMNTSLIKTVKGRSIMVQHDTTTPRPYSRHNLIQGSNGVFAGFPNRIAIEQGGSGNFHQWDMDMTKWYEKYDHPLWLQMGKEAERNGGHGGMDFLMLWRMVYCLRNGEPLDQDVYDGASWSVVNILSEESVNNRSNSVNFPDFTRGAWRTGNPLGIVGA</sequence>
<feature type="domain" description="Glycosyl hydrolase 109 C-terminal" evidence="8">
    <location>
        <begin position="190"/>
        <end position="359"/>
    </location>
</feature>
<dbReference type="PROSITE" id="PS51318">
    <property type="entry name" value="TAT"/>
    <property type="match status" value="1"/>
</dbReference>
<dbReference type="Pfam" id="PF01408">
    <property type="entry name" value="GFO_IDH_MocA"/>
    <property type="match status" value="1"/>
</dbReference>
<dbReference type="EMBL" id="BPEY01000050">
    <property type="protein sequence ID" value="GIU47688.1"/>
    <property type="molecule type" value="Genomic_DNA"/>
</dbReference>
<gene>
    <name evidence="9" type="primary">nagA_2</name>
    <name evidence="9" type="ORF">TUM4438_27420</name>
</gene>
<feature type="domain" description="Gfo/Idh/MocA-like oxidoreductase N-terminal" evidence="7">
    <location>
        <begin position="53"/>
        <end position="179"/>
    </location>
</feature>
<dbReference type="Gene3D" id="3.30.360.10">
    <property type="entry name" value="Dihydrodipicolinate Reductase, domain 2"/>
    <property type="match status" value="1"/>
</dbReference>
<dbReference type="Pfam" id="PF21252">
    <property type="entry name" value="Glyco_hydro_109_C"/>
    <property type="match status" value="1"/>
</dbReference>
<name>A0ABQ4PJH3_9GAMM</name>
<evidence type="ECO:0000259" key="8">
    <source>
        <dbReference type="Pfam" id="PF21252"/>
    </source>
</evidence>
<dbReference type="InterPro" id="IPR000683">
    <property type="entry name" value="Gfo/Idh/MocA-like_OxRdtase_N"/>
</dbReference>
<dbReference type="SUPFAM" id="SSF51735">
    <property type="entry name" value="NAD(P)-binding Rossmann-fold domains"/>
    <property type="match status" value="1"/>
</dbReference>
<accession>A0ABQ4PJH3</accession>
<evidence type="ECO:0000256" key="4">
    <source>
        <dbReference type="ARBA" id="ARBA00022801"/>
    </source>
</evidence>
<dbReference type="Gene3D" id="3.40.50.720">
    <property type="entry name" value="NAD(P)-binding Rossmann-like Domain"/>
    <property type="match status" value="1"/>
</dbReference>
<keyword evidence="10" id="KW-1185">Reference proteome</keyword>
<evidence type="ECO:0000256" key="3">
    <source>
        <dbReference type="ARBA" id="ARBA00022729"/>
    </source>
</evidence>
<dbReference type="PANTHER" id="PTHR43818:SF1">
    <property type="entry name" value="GLYCOSYL HYDROLASE FAMILY 109 PROTEIN"/>
    <property type="match status" value="1"/>
</dbReference>
<evidence type="ECO:0000256" key="5">
    <source>
        <dbReference type="ARBA" id="ARBA00023027"/>
    </source>
</evidence>
<evidence type="ECO:0000256" key="1">
    <source>
        <dbReference type="ARBA" id="ARBA00001911"/>
    </source>
</evidence>
<evidence type="ECO:0000313" key="10">
    <source>
        <dbReference type="Proteomes" id="UP000887104"/>
    </source>
</evidence>
<proteinExistence type="inferred from homology"/>
<keyword evidence="6" id="KW-0326">Glycosidase</keyword>
<dbReference type="PANTHER" id="PTHR43818">
    <property type="entry name" value="BCDNA.GH03377"/>
    <property type="match status" value="1"/>
</dbReference>
<dbReference type="InterPro" id="IPR049303">
    <property type="entry name" value="Glyco_hydro_109_C"/>
</dbReference>